<evidence type="ECO:0000313" key="2">
    <source>
        <dbReference type="EMBL" id="VDK31789.1"/>
    </source>
</evidence>
<reference evidence="2 3" key="2">
    <citation type="submission" date="2018-11" db="EMBL/GenBank/DDBJ databases">
        <authorList>
            <consortium name="Pathogen Informatics"/>
        </authorList>
    </citation>
    <scope>NUCLEOTIDE SEQUENCE [LARGE SCALE GENOMIC DNA]</scope>
</reference>
<accession>A0A0R3W135</accession>
<evidence type="ECO:0000313" key="3">
    <source>
        <dbReference type="Proteomes" id="UP000282613"/>
    </source>
</evidence>
<dbReference type="AlphaFoldDB" id="A0A0R3W135"/>
<sequence>MSNGTVGLDGLVTAEKDELLERVAYLEKQTTDLAEELICLKSALADCLRRVQLLESSRGTHSPTSSRVAPRTASESRASRTPNTTMMRRQSRHTPRMPSTSATSSARRPPSQASTRPTNLASPSGTAPPALLSFKASGSMGSVVRPPTAASKGGPLRTEFMEYDLRASYFLSIASSTNSASSTHFNALLRCLTSHSSQLDAAKFGHSFLDLALASRHRVLLWCGVFENGSLSSADGSGGQSSRFGLGVPPDY</sequence>
<organism evidence="4">
    <name type="scientific">Taenia asiatica</name>
    <name type="common">Asian tapeworm</name>
    <dbReference type="NCBI Taxonomy" id="60517"/>
    <lineage>
        <taxon>Eukaryota</taxon>
        <taxon>Metazoa</taxon>
        <taxon>Spiralia</taxon>
        <taxon>Lophotrochozoa</taxon>
        <taxon>Platyhelminthes</taxon>
        <taxon>Cestoda</taxon>
        <taxon>Eucestoda</taxon>
        <taxon>Cyclophyllidea</taxon>
        <taxon>Taeniidae</taxon>
        <taxon>Taenia</taxon>
    </lineage>
</organism>
<dbReference type="Proteomes" id="UP000282613">
    <property type="component" value="Unassembled WGS sequence"/>
</dbReference>
<feature type="region of interest" description="Disordered" evidence="1">
    <location>
        <begin position="56"/>
        <end position="132"/>
    </location>
</feature>
<evidence type="ECO:0000313" key="4">
    <source>
        <dbReference type="WBParaSite" id="TASK_0000342301-mRNA-1"/>
    </source>
</evidence>
<dbReference type="CDD" id="cd21931">
    <property type="entry name" value="TD_EMAP-like"/>
    <property type="match status" value="1"/>
</dbReference>
<dbReference type="EMBL" id="UYRS01018298">
    <property type="protein sequence ID" value="VDK31789.1"/>
    <property type="molecule type" value="Genomic_DNA"/>
</dbReference>
<evidence type="ECO:0000256" key="1">
    <source>
        <dbReference type="SAM" id="MobiDB-lite"/>
    </source>
</evidence>
<dbReference type="STRING" id="60517.A0A0R3W135"/>
<feature type="region of interest" description="Disordered" evidence="1">
    <location>
        <begin position="233"/>
        <end position="252"/>
    </location>
</feature>
<dbReference type="InterPro" id="IPR049813">
    <property type="entry name" value="Elp-1-like_TD"/>
</dbReference>
<gene>
    <name evidence="2" type="ORF">TASK_LOCUS3424</name>
</gene>
<dbReference type="WBParaSite" id="TASK_0000342301-mRNA-1">
    <property type="protein sequence ID" value="TASK_0000342301-mRNA-1"/>
    <property type="gene ID" value="TASK_0000342301"/>
</dbReference>
<feature type="compositionally biased region" description="Polar residues" evidence="1">
    <location>
        <begin position="56"/>
        <end position="88"/>
    </location>
</feature>
<dbReference type="OrthoDB" id="6269842at2759"/>
<feature type="compositionally biased region" description="Polar residues" evidence="1">
    <location>
        <begin position="233"/>
        <end position="243"/>
    </location>
</feature>
<name>A0A0R3W135_TAEAS</name>
<keyword evidence="3" id="KW-1185">Reference proteome</keyword>
<proteinExistence type="predicted"/>
<reference evidence="4" key="1">
    <citation type="submission" date="2016-03" db="UniProtKB">
        <authorList>
            <consortium name="WormBaseParasite"/>
        </authorList>
    </citation>
    <scope>IDENTIFICATION</scope>
</reference>
<protein>
    <submittedName>
        <fullName evidence="2 4">Uncharacterized protein</fullName>
    </submittedName>
</protein>
<feature type="compositionally biased region" description="Polar residues" evidence="1">
    <location>
        <begin position="97"/>
        <end position="125"/>
    </location>
</feature>